<proteinExistence type="predicted"/>
<evidence type="ECO:0000313" key="2">
    <source>
        <dbReference type="Proteomes" id="UP001595645"/>
    </source>
</evidence>
<keyword evidence="2" id="KW-1185">Reference proteome</keyword>
<organism evidence="1 2">
    <name type="scientific">Amycolatopsis speibonae</name>
    <dbReference type="NCBI Taxonomy" id="1450224"/>
    <lineage>
        <taxon>Bacteria</taxon>
        <taxon>Bacillati</taxon>
        <taxon>Actinomycetota</taxon>
        <taxon>Actinomycetes</taxon>
        <taxon>Pseudonocardiales</taxon>
        <taxon>Pseudonocardiaceae</taxon>
        <taxon>Amycolatopsis</taxon>
    </lineage>
</organism>
<dbReference type="SUPFAM" id="SSF53756">
    <property type="entry name" value="UDP-Glycosyltransferase/glycogen phosphorylase"/>
    <property type="match status" value="1"/>
</dbReference>
<dbReference type="EMBL" id="JBHRWK010000080">
    <property type="protein sequence ID" value="MFC3455180.1"/>
    <property type="molecule type" value="Genomic_DNA"/>
</dbReference>
<accession>A0ABV7P7S8</accession>
<sequence>MRVLLTTWGSRGDVEPLVGLAREVRELGAEALVAAPPDEEFATLLERAGVPLVPLGPTVHSVVAGPKPPTGEDALKLAPAL</sequence>
<evidence type="ECO:0000313" key="1">
    <source>
        <dbReference type="EMBL" id="MFC3455180.1"/>
    </source>
</evidence>
<feature type="non-terminal residue" evidence="1">
    <location>
        <position position="81"/>
    </location>
</feature>
<dbReference type="Proteomes" id="UP001595645">
    <property type="component" value="Unassembled WGS sequence"/>
</dbReference>
<name>A0ABV7P7S8_9PSEU</name>
<gene>
    <name evidence="1" type="ORF">ACFOSH_37585</name>
</gene>
<protein>
    <submittedName>
        <fullName evidence="1">Glycosyltransferase</fullName>
    </submittedName>
</protein>
<dbReference type="Gene3D" id="3.40.50.2000">
    <property type="entry name" value="Glycogen Phosphorylase B"/>
    <property type="match status" value="1"/>
</dbReference>
<reference evidence="2" key="1">
    <citation type="journal article" date="2019" name="Int. J. Syst. Evol. Microbiol.">
        <title>The Global Catalogue of Microorganisms (GCM) 10K type strain sequencing project: providing services to taxonomists for standard genome sequencing and annotation.</title>
        <authorList>
            <consortium name="The Broad Institute Genomics Platform"/>
            <consortium name="The Broad Institute Genome Sequencing Center for Infectious Disease"/>
            <person name="Wu L."/>
            <person name="Ma J."/>
        </authorList>
    </citation>
    <scope>NUCLEOTIDE SEQUENCE [LARGE SCALE GENOMIC DNA]</scope>
    <source>
        <strain evidence="2">CGMCC 4.7676</strain>
    </source>
</reference>
<comment type="caution">
    <text evidence="1">The sequence shown here is derived from an EMBL/GenBank/DDBJ whole genome shotgun (WGS) entry which is preliminary data.</text>
</comment>